<comment type="caution">
    <text evidence="3">The sequence shown here is derived from an EMBL/GenBank/DDBJ whole genome shotgun (WGS) entry which is preliminary data.</text>
</comment>
<dbReference type="FunFam" id="1.25.40.10:FF:000073">
    <property type="entry name" value="Pentatricopeptide repeat-containing protein chloroplastic"/>
    <property type="match status" value="2"/>
</dbReference>
<organism evidence="3 4">
    <name type="scientific">Lithocarpus litseifolius</name>
    <dbReference type="NCBI Taxonomy" id="425828"/>
    <lineage>
        <taxon>Eukaryota</taxon>
        <taxon>Viridiplantae</taxon>
        <taxon>Streptophyta</taxon>
        <taxon>Embryophyta</taxon>
        <taxon>Tracheophyta</taxon>
        <taxon>Spermatophyta</taxon>
        <taxon>Magnoliopsida</taxon>
        <taxon>eudicotyledons</taxon>
        <taxon>Gunneridae</taxon>
        <taxon>Pentapetalae</taxon>
        <taxon>rosids</taxon>
        <taxon>fabids</taxon>
        <taxon>Fagales</taxon>
        <taxon>Fagaceae</taxon>
        <taxon>Lithocarpus</taxon>
    </lineage>
</organism>
<evidence type="ECO:0008006" key="5">
    <source>
        <dbReference type="Google" id="ProtNLM"/>
    </source>
</evidence>
<dbReference type="Pfam" id="PF13041">
    <property type="entry name" value="PPR_2"/>
    <property type="match status" value="5"/>
</dbReference>
<dbReference type="PROSITE" id="PS51375">
    <property type="entry name" value="PPR"/>
    <property type="match status" value="6"/>
</dbReference>
<dbReference type="Proteomes" id="UP001459277">
    <property type="component" value="Unassembled WGS sequence"/>
</dbReference>
<dbReference type="Pfam" id="PF01535">
    <property type="entry name" value="PPR"/>
    <property type="match status" value="7"/>
</dbReference>
<reference evidence="3 4" key="1">
    <citation type="submission" date="2024-01" db="EMBL/GenBank/DDBJ databases">
        <title>A telomere-to-telomere, gap-free genome of sweet tea (Lithocarpus litseifolius).</title>
        <authorList>
            <person name="Zhou J."/>
        </authorList>
    </citation>
    <scope>NUCLEOTIDE SEQUENCE [LARGE SCALE GENOMIC DNA]</scope>
    <source>
        <strain evidence="3">Zhou-2022a</strain>
        <tissue evidence="3">Leaf</tissue>
    </source>
</reference>
<dbReference type="AlphaFoldDB" id="A0AAW2CZQ1"/>
<dbReference type="PANTHER" id="PTHR47926:SF347">
    <property type="entry name" value="PENTATRICOPEPTIDE REPEAT-CONTAINING PROTEIN"/>
    <property type="match status" value="1"/>
</dbReference>
<dbReference type="FunFam" id="1.25.40.10:FF:000436">
    <property type="entry name" value="Pentatricopeptide repeat-containing protein At5g39350 family"/>
    <property type="match status" value="1"/>
</dbReference>
<evidence type="ECO:0000256" key="2">
    <source>
        <dbReference type="PROSITE-ProRule" id="PRU00708"/>
    </source>
</evidence>
<dbReference type="EMBL" id="JAZDWU010000005">
    <property type="protein sequence ID" value="KAL0003047.1"/>
    <property type="molecule type" value="Genomic_DNA"/>
</dbReference>
<dbReference type="GO" id="GO:0009451">
    <property type="term" value="P:RNA modification"/>
    <property type="evidence" value="ECO:0007669"/>
    <property type="project" value="InterPro"/>
</dbReference>
<feature type="repeat" description="PPR" evidence="2">
    <location>
        <begin position="198"/>
        <end position="232"/>
    </location>
</feature>
<accession>A0AAW2CZQ1</accession>
<dbReference type="NCBIfam" id="TIGR00756">
    <property type="entry name" value="PPR"/>
    <property type="match status" value="5"/>
</dbReference>
<dbReference type="FunFam" id="1.25.40.10:FF:000090">
    <property type="entry name" value="Pentatricopeptide repeat-containing protein, chloroplastic"/>
    <property type="match status" value="1"/>
</dbReference>
<name>A0AAW2CZQ1_9ROSI</name>
<feature type="repeat" description="PPR" evidence="2">
    <location>
        <begin position="398"/>
        <end position="432"/>
    </location>
</feature>
<sequence length="955" mass="107313">MTVNNVLLLLRRQYRALATVASEIQTIPSNSSKNYTHYLGLLSSCKDLKSLLQVHSHLIVSGLKEDHSTLTHLINSYSLFHKCDLARSVFEFTSNPRVTLWNSMIRAYTRSKQYKEALNMYHFMLEKGCEPDKYTFTFVLKACTGALDLQKGVLVHRDIACRRLECDVFIGTGLVDMYCKMGDLRSAREVFDCLPKKDVVAWNTMIAGLSQSEDPHEALGLFWSMQLGEVKLDSVSLLNLVPAISRLADIDSCKSIHGYVVRRDFQAAISNGLIDMYSKCGDVNAARRVFDHMWGRDDVSWKTMVAGYVFNRCFFEVLKLFDRMKVENSKINKTSAVIVLLAAAEMRDLEKGKEIHECAIREGIDSDVLVATPIMTMYIKCGELEKAKKLFKGLMERDLIAWAAFISALVQSGYPEEALSIFRDMQNHNLKPDKTTLMSILPACADLLAIRLGKSVHCYAIKSDFDFDISTGTALIFMYSKWGLFTWAVNVFNRLPCKDVVTWNVLINGYVQFGEPFHAMEFFHKLQLSKIHPDAGTMVGLLHACSLLNGLHQGTSIHGQIMRSGFESDCPVRNALIDMYAKCGSLSSAEFLFYKTEFAKDEVSWNVIIAGYMQNAHAKKAISTFYHMIMENFRPNLVTFVNVLPAVASLAALREGMAFHAYIIRIGFLSNTLVGNSLIDMYAKCGQLNYSENFFNEMENKNTVSWNAMLTGYAVHGQGNNAIALFSLMQESHVQVDSVSFINVLSACRHAGLIEEGRKIFESMCEKHHFEPELEHYACMVDLLGRAGLFDEALILIKTMPKKPDAGVWGALLGACKMYSNIKLGEIALQHLVKLEPENATNYVVLSSLFAESGNWGNEGSIRSRMPESGLKKTPGFSWVEVENRFHACIQSETVSLTYGMAVDTPMTLCSSNMVIRSEDLVVVAVIQRKLRLMEIGRWTVGSYYNSLKQSPDLL</sequence>
<feature type="repeat" description="PPR" evidence="2">
    <location>
        <begin position="601"/>
        <end position="635"/>
    </location>
</feature>
<evidence type="ECO:0000256" key="1">
    <source>
        <dbReference type="ARBA" id="ARBA00022737"/>
    </source>
</evidence>
<evidence type="ECO:0000313" key="3">
    <source>
        <dbReference type="EMBL" id="KAL0003047.1"/>
    </source>
</evidence>
<proteinExistence type="predicted"/>
<gene>
    <name evidence="3" type="ORF">SO802_016828</name>
</gene>
<feature type="repeat" description="PPR" evidence="2">
    <location>
        <begin position="702"/>
        <end position="736"/>
    </location>
</feature>
<feature type="repeat" description="PPR" evidence="2">
    <location>
        <begin position="97"/>
        <end position="131"/>
    </location>
</feature>
<keyword evidence="1" id="KW-0677">Repeat</keyword>
<dbReference type="InterPro" id="IPR046960">
    <property type="entry name" value="PPR_At4g14850-like_plant"/>
</dbReference>
<dbReference type="FunFam" id="1.25.40.10:FF:000344">
    <property type="entry name" value="Pentatricopeptide repeat-containing protein"/>
    <property type="match status" value="1"/>
</dbReference>
<dbReference type="SUPFAM" id="SSF48452">
    <property type="entry name" value="TPR-like"/>
    <property type="match status" value="1"/>
</dbReference>
<keyword evidence="4" id="KW-1185">Reference proteome</keyword>
<dbReference type="PANTHER" id="PTHR47926">
    <property type="entry name" value="PENTATRICOPEPTIDE REPEAT-CONTAINING PROTEIN"/>
    <property type="match status" value="1"/>
</dbReference>
<dbReference type="InterPro" id="IPR002885">
    <property type="entry name" value="PPR_rpt"/>
</dbReference>
<dbReference type="Pfam" id="PF20431">
    <property type="entry name" value="E_motif"/>
    <property type="match status" value="1"/>
</dbReference>
<dbReference type="GO" id="GO:0003729">
    <property type="term" value="F:mRNA binding"/>
    <property type="evidence" value="ECO:0007669"/>
    <property type="project" value="UniProtKB-ARBA"/>
</dbReference>
<dbReference type="Gene3D" id="1.25.40.10">
    <property type="entry name" value="Tetratricopeptide repeat domain"/>
    <property type="match status" value="6"/>
</dbReference>
<dbReference type="InterPro" id="IPR046848">
    <property type="entry name" value="E_motif"/>
</dbReference>
<protein>
    <recommendedName>
        <fullName evidence="5">Pentatricopeptide repeat-containing protein</fullName>
    </recommendedName>
</protein>
<dbReference type="InterPro" id="IPR011990">
    <property type="entry name" value="TPR-like_helical_dom_sf"/>
</dbReference>
<feature type="repeat" description="PPR" evidence="2">
    <location>
        <begin position="499"/>
        <end position="533"/>
    </location>
</feature>
<evidence type="ECO:0000313" key="4">
    <source>
        <dbReference type="Proteomes" id="UP001459277"/>
    </source>
</evidence>